<dbReference type="Proteomes" id="UP000027647">
    <property type="component" value="Unassembled WGS sequence"/>
</dbReference>
<dbReference type="InterPro" id="IPR016084">
    <property type="entry name" value="Haem_Oase-like_multi-hlx"/>
</dbReference>
<organism evidence="1 2">
    <name type="scientific">Erythrobacter longus</name>
    <dbReference type="NCBI Taxonomy" id="1044"/>
    <lineage>
        <taxon>Bacteria</taxon>
        <taxon>Pseudomonadati</taxon>
        <taxon>Pseudomonadota</taxon>
        <taxon>Alphaproteobacteria</taxon>
        <taxon>Sphingomonadales</taxon>
        <taxon>Erythrobacteraceae</taxon>
        <taxon>Erythrobacter/Porphyrobacter group</taxon>
        <taxon>Erythrobacter</taxon>
    </lineage>
</organism>
<comment type="caution">
    <text evidence="1">The sequence shown here is derived from an EMBL/GenBank/DDBJ whole genome shotgun (WGS) entry which is preliminary data.</text>
</comment>
<dbReference type="SUPFAM" id="SSF48613">
    <property type="entry name" value="Heme oxygenase-like"/>
    <property type="match status" value="1"/>
</dbReference>
<dbReference type="CDD" id="cd19166">
    <property type="entry name" value="HemeO-bac"/>
    <property type="match status" value="1"/>
</dbReference>
<protein>
    <recommendedName>
        <fullName evidence="3">Heme oxygenase</fullName>
    </recommendedName>
</protein>
<dbReference type="OrthoDB" id="9149607at2"/>
<evidence type="ECO:0000313" key="2">
    <source>
        <dbReference type="Proteomes" id="UP000027647"/>
    </source>
</evidence>
<evidence type="ECO:0000313" key="1">
    <source>
        <dbReference type="EMBL" id="KEO89190.1"/>
    </source>
</evidence>
<dbReference type="RefSeq" id="WP_051699262.1">
    <property type="nucleotide sequence ID" value="NZ_JMIW01000006.1"/>
</dbReference>
<name>A0A074M8V9_ERYLO</name>
<dbReference type="AlphaFoldDB" id="A0A074M8V9"/>
<proteinExistence type="predicted"/>
<keyword evidence="2" id="KW-1185">Reference proteome</keyword>
<dbReference type="Gene3D" id="1.20.910.10">
    <property type="entry name" value="Heme oxygenase-like"/>
    <property type="match status" value="1"/>
</dbReference>
<sequence length="199" mass="22007">MQTGRRETKAQTLRDHLRAATAHSHDRLDTSMRPASDWRSREDYGRFLSVQFCARVPVEHWLSSLAPADLRPPEQTHLLVSDLINLGMPIPKAGDALGLEYKGRATAIGVAWVLAGSSLGNKAMLLDMQRTLPQGERWPHYFLGAEAMTEFWKTLRSGVEVAVDAQAAQEATRAATFVFDHFLDAANSNISQKIPVGAQ</sequence>
<dbReference type="EMBL" id="JMIW01000006">
    <property type="protein sequence ID" value="KEO89190.1"/>
    <property type="molecule type" value="Genomic_DNA"/>
</dbReference>
<reference evidence="1 2" key="1">
    <citation type="submission" date="2014-04" db="EMBL/GenBank/DDBJ databases">
        <title>A comprehensive comparison of genomes of Erythrobacter spp. strains.</title>
        <authorList>
            <person name="Zheng Q."/>
        </authorList>
    </citation>
    <scope>NUCLEOTIDE SEQUENCE [LARGE SCALE GENOMIC DNA]</scope>
    <source>
        <strain evidence="1 2">DSM 6997</strain>
    </source>
</reference>
<dbReference type="STRING" id="1044.EH31_14245"/>
<evidence type="ECO:0008006" key="3">
    <source>
        <dbReference type="Google" id="ProtNLM"/>
    </source>
</evidence>
<gene>
    <name evidence="1" type="ORF">EH31_14245</name>
</gene>
<accession>A0A074M8V9</accession>